<proteinExistence type="predicted"/>
<dbReference type="Proteomes" id="UP001162834">
    <property type="component" value="Chromosome"/>
</dbReference>
<dbReference type="AlphaFoldDB" id="A0A9E6XXD6"/>
<dbReference type="KEGG" id="sbae:DSM104329_02377"/>
<dbReference type="Pfam" id="PF13452">
    <property type="entry name" value="FAS1_DH_region"/>
    <property type="match status" value="1"/>
</dbReference>
<dbReference type="CDD" id="cd03441">
    <property type="entry name" value="R_hydratase_like"/>
    <property type="match status" value="1"/>
</dbReference>
<keyword evidence="3" id="KW-1185">Reference proteome</keyword>
<dbReference type="InterPro" id="IPR029069">
    <property type="entry name" value="HotDog_dom_sf"/>
</dbReference>
<evidence type="ECO:0000313" key="2">
    <source>
        <dbReference type="EMBL" id="UGS35980.1"/>
    </source>
</evidence>
<dbReference type="SUPFAM" id="SSF54637">
    <property type="entry name" value="Thioesterase/thiol ester dehydrase-isomerase"/>
    <property type="match status" value="2"/>
</dbReference>
<dbReference type="InterPro" id="IPR039569">
    <property type="entry name" value="FAS1-like_DH_region"/>
</dbReference>
<dbReference type="EMBL" id="CP087164">
    <property type="protein sequence ID" value="UGS35980.1"/>
    <property type="molecule type" value="Genomic_DNA"/>
</dbReference>
<feature type="domain" description="FAS1-like dehydratase" evidence="1">
    <location>
        <begin position="41"/>
        <end position="157"/>
    </location>
</feature>
<accession>A0A9E6XXD6</accession>
<evidence type="ECO:0000313" key="3">
    <source>
        <dbReference type="Proteomes" id="UP001162834"/>
    </source>
</evidence>
<sequence>MSVESEQRGTANAPGLTDDAIATASKLLGRWLRRDVHWPAVYEPISLHDIRRWAIYSVGDDNPLWRDEEYAKRTIWGEVIAPPTFLFSIDTTIVAPGLPGIQWIHGGTDWELFRPVRVGDRITARGRLINVVEKEGRRAPRFIIQEGETLFEKAGGELVGRAVTQMLRIPRARSGQGMRSQSSKPRANGSAAKGVFYTEEQIAEIDEAYANEVVRGAEPRYWEDVEVGEQLPPIVKGPLTLVDIVAFFAGRRFVYSPMKMAFAERRKHPRNVYVSPQTGIPVHPAAGHFDNEIAREIGMPRAYDQGFMRINWLGHLVTNWAGDHGVVRKLSGRNLGANLVGDLCRCHGVVVEKMDDPVEPRVVLDLWGENQDGVRSASGSAEVVLPTRRVP</sequence>
<dbReference type="Gene3D" id="3.10.129.10">
    <property type="entry name" value="Hotdog Thioesterase"/>
    <property type="match status" value="2"/>
</dbReference>
<reference evidence="2" key="1">
    <citation type="journal article" date="2022" name="Int. J. Syst. Evol. Microbiol.">
        <title>Pseudomonas aegrilactucae sp. nov. and Pseudomonas morbosilactucae sp. nov., pathogens causing bacterial rot of lettuce in Japan.</title>
        <authorList>
            <person name="Sawada H."/>
            <person name="Fujikawa T."/>
            <person name="Satou M."/>
        </authorList>
    </citation>
    <scope>NUCLEOTIDE SEQUENCE</scope>
    <source>
        <strain evidence="2">0166_1</strain>
    </source>
</reference>
<protein>
    <recommendedName>
        <fullName evidence="1">FAS1-like dehydratase domain-containing protein</fullName>
    </recommendedName>
</protein>
<name>A0A9E6XXD6_9ACTN</name>
<gene>
    <name evidence="2" type="ORF">DSM104329_02377</name>
</gene>
<organism evidence="2 3">
    <name type="scientific">Capillimicrobium parvum</name>
    <dbReference type="NCBI Taxonomy" id="2884022"/>
    <lineage>
        <taxon>Bacteria</taxon>
        <taxon>Bacillati</taxon>
        <taxon>Actinomycetota</taxon>
        <taxon>Thermoleophilia</taxon>
        <taxon>Solirubrobacterales</taxon>
        <taxon>Capillimicrobiaceae</taxon>
        <taxon>Capillimicrobium</taxon>
    </lineage>
</organism>
<evidence type="ECO:0000259" key="1">
    <source>
        <dbReference type="Pfam" id="PF13452"/>
    </source>
</evidence>
<dbReference type="RefSeq" id="WP_259315659.1">
    <property type="nucleotide sequence ID" value="NZ_CP087164.1"/>
</dbReference>